<dbReference type="SUPFAM" id="SSF51726">
    <property type="entry name" value="UROD/MetE-like"/>
    <property type="match status" value="1"/>
</dbReference>
<evidence type="ECO:0000259" key="1">
    <source>
        <dbReference type="Pfam" id="PF01208"/>
    </source>
</evidence>
<dbReference type="AlphaFoldDB" id="A0A7Z7LF32"/>
<sequence length="352" mass="39355">MHQRPDFSTMLDALGRAKEPRRVPFFELFADGEIIEEVMGFKLADPAGESGKYFDQLVSFYYELGYDYVPFYLTPRFPLAYQIESEDTALYRRSRRKWVNEKDGPIRSLKDLKEAHWPEPEEALDFELFRELGEHLPSGMKIIGGAAGGPFEHASMLLGLERFSLAIYEEPELVDELVGRIGRVLVGAARIISSFDCVGAYCFGDDLGYKTATIFSPKHLRRLVFPWYSEIARIVHTAGKPFILHSCGNLTAVMDDIIATGIDAKHSFEDIITPVSLAKKLWGWRIAVLGGVDVDFLCKADPESVRKHTLKLLEECAPGGGYALGTGNTVANYIPVKNYLAMLAAGNEFNGR</sequence>
<name>A0A7Z7LF32_9BACT</name>
<accession>A0A7Z7LF32</accession>
<proteinExistence type="predicted"/>
<dbReference type="Pfam" id="PF01208">
    <property type="entry name" value="URO-D"/>
    <property type="match status" value="1"/>
</dbReference>
<feature type="domain" description="Uroporphyrinogen decarboxylase (URO-D)" evidence="1">
    <location>
        <begin position="105"/>
        <end position="348"/>
    </location>
</feature>
<dbReference type="InterPro" id="IPR052024">
    <property type="entry name" value="Methanogen_methyltrans"/>
</dbReference>
<dbReference type="Proteomes" id="UP000250796">
    <property type="component" value="Chromosome MESINF"/>
</dbReference>
<evidence type="ECO:0000313" key="2">
    <source>
        <dbReference type="EMBL" id="SSC12802.1"/>
    </source>
</evidence>
<evidence type="ECO:0000313" key="3">
    <source>
        <dbReference type="Proteomes" id="UP000250796"/>
    </source>
</evidence>
<reference evidence="2 3" key="1">
    <citation type="submission" date="2017-01" db="EMBL/GenBank/DDBJ databases">
        <authorList>
            <person name="Erauso G."/>
        </authorList>
    </citation>
    <scope>NUCLEOTIDE SEQUENCE [LARGE SCALE GENOMIC DNA]</scope>
    <source>
        <strain evidence="2">MESINF1</strain>
    </source>
</reference>
<organism evidence="2 3">
    <name type="scientific">Mesotoga infera</name>
    <dbReference type="NCBI Taxonomy" id="1236046"/>
    <lineage>
        <taxon>Bacteria</taxon>
        <taxon>Thermotogati</taxon>
        <taxon>Thermotogota</taxon>
        <taxon>Thermotogae</taxon>
        <taxon>Kosmotogales</taxon>
        <taxon>Kosmotogaceae</taxon>
        <taxon>Mesotoga</taxon>
    </lineage>
</organism>
<dbReference type="EMBL" id="LS974202">
    <property type="protein sequence ID" value="SSC12802.1"/>
    <property type="molecule type" value="Genomic_DNA"/>
</dbReference>
<dbReference type="PANTHER" id="PTHR47099:SF1">
    <property type="entry name" value="METHYLCOBAMIDE:COM METHYLTRANSFERASE MTBA"/>
    <property type="match status" value="1"/>
</dbReference>
<dbReference type="GO" id="GO:0006779">
    <property type="term" value="P:porphyrin-containing compound biosynthetic process"/>
    <property type="evidence" value="ECO:0007669"/>
    <property type="project" value="InterPro"/>
</dbReference>
<dbReference type="InterPro" id="IPR038071">
    <property type="entry name" value="UROD/MetE-like_sf"/>
</dbReference>
<gene>
    <name evidence="2" type="ORF">MESINF_1358</name>
</gene>
<dbReference type="InterPro" id="IPR000257">
    <property type="entry name" value="Uroporphyrinogen_deCOase"/>
</dbReference>
<keyword evidence="3" id="KW-1185">Reference proteome</keyword>
<dbReference type="PANTHER" id="PTHR47099">
    <property type="entry name" value="METHYLCOBAMIDE:COM METHYLTRANSFERASE MTBA"/>
    <property type="match status" value="1"/>
</dbReference>
<dbReference type="KEGG" id="minf:MESINF_1358"/>
<dbReference type="RefSeq" id="WP_169699038.1">
    <property type="nucleotide sequence ID" value="NZ_LS974202.1"/>
</dbReference>
<dbReference type="GO" id="GO:0004853">
    <property type="term" value="F:uroporphyrinogen decarboxylase activity"/>
    <property type="evidence" value="ECO:0007669"/>
    <property type="project" value="InterPro"/>
</dbReference>
<dbReference type="Gene3D" id="3.20.20.210">
    <property type="match status" value="1"/>
</dbReference>
<protein>
    <submittedName>
        <fullName evidence="2">Uroporphyrinogen-III decarboxylase</fullName>
    </submittedName>
</protein>